<proteinExistence type="predicted"/>
<reference evidence="1 2" key="1">
    <citation type="journal article" date="2019" name="Genome Biol. Evol.">
        <title>Whole-Genome Sequencing of the Giant Devil Catfish, Bagarius yarrelli.</title>
        <authorList>
            <person name="Jiang W."/>
            <person name="Lv Y."/>
            <person name="Cheng L."/>
            <person name="Yang K."/>
            <person name="Chao B."/>
            <person name="Wang X."/>
            <person name="Li Y."/>
            <person name="Pan X."/>
            <person name="You X."/>
            <person name="Zhang Y."/>
            <person name="Yang J."/>
            <person name="Li J."/>
            <person name="Zhang X."/>
            <person name="Liu S."/>
            <person name="Sun C."/>
            <person name="Yang J."/>
            <person name="Shi Q."/>
        </authorList>
    </citation>
    <scope>NUCLEOTIDE SEQUENCE [LARGE SCALE GENOMIC DNA]</scope>
    <source>
        <strain evidence="1">JWS20170419001</strain>
        <tissue evidence="1">Muscle</tissue>
    </source>
</reference>
<comment type="caution">
    <text evidence="1">The sequence shown here is derived from an EMBL/GenBank/DDBJ whole genome shotgun (WGS) entry which is preliminary data.</text>
</comment>
<dbReference type="OrthoDB" id="8963296at2759"/>
<dbReference type="EMBL" id="VCAZ01000011">
    <property type="protein sequence ID" value="TSK38479.1"/>
    <property type="molecule type" value="Genomic_DNA"/>
</dbReference>
<dbReference type="Proteomes" id="UP000319801">
    <property type="component" value="Unassembled WGS sequence"/>
</dbReference>
<sequence length="140" mass="15597">MVRTEIRLCLGKCFILQAPYSSRTRELNLLLEDDHTRKFLDLACFTDFPDCSLNTSTQAKLSRKGLGVAEGNSTSLTVNIKCIQPPYQPKMTDKTELQLKMADKPKCAHITPAKPEPAHVMPTKPVPVYAMPAKLEPKPS</sequence>
<name>A0A556TQU0_BAGYA</name>
<organism evidence="1 2">
    <name type="scientific">Bagarius yarrelli</name>
    <name type="common">Goonch</name>
    <name type="synonym">Bagrus yarrelli</name>
    <dbReference type="NCBI Taxonomy" id="175774"/>
    <lineage>
        <taxon>Eukaryota</taxon>
        <taxon>Metazoa</taxon>
        <taxon>Chordata</taxon>
        <taxon>Craniata</taxon>
        <taxon>Vertebrata</taxon>
        <taxon>Euteleostomi</taxon>
        <taxon>Actinopterygii</taxon>
        <taxon>Neopterygii</taxon>
        <taxon>Teleostei</taxon>
        <taxon>Ostariophysi</taxon>
        <taxon>Siluriformes</taxon>
        <taxon>Sisoridae</taxon>
        <taxon>Sisorinae</taxon>
        <taxon>Bagarius</taxon>
    </lineage>
</organism>
<gene>
    <name evidence="1" type="ORF">Baya_2895</name>
</gene>
<protein>
    <submittedName>
        <fullName evidence="1">Uncharacterized protein</fullName>
    </submittedName>
</protein>
<keyword evidence="2" id="KW-1185">Reference proteome</keyword>
<dbReference type="AlphaFoldDB" id="A0A556TQU0"/>
<accession>A0A556TQU0</accession>
<evidence type="ECO:0000313" key="1">
    <source>
        <dbReference type="EMBL" id="TSK38479.1"/>
    </source>
</evidence>
<evidence type="ECO:0000313" key="2">
    <source>
        <dbReference type="Proteomes" id="UP000319801"/>
    </source>
</evidence>